<reference evidence="2 3" key="1">
    <citation type="journal article" date="2021" name="Hortic Res">
        <title>The domestication of Cucurbita argyrosperma as revealed by the genome of its wild relative.</title>
        <authorList>
            <person name="Barrera-Redondo J."/>
            <person name="Sanchez-de la Vega G."/>
            <person name="Aguirre-Liguori J.A."/>
            <person name="Castellanos-Morales G."/>
            <person name="Gutierrez-Guerrero Y.T."/>
            <person name="Aguirre-Dugua X."/>
            <person name="Aguirre-Planter E."/>
            <person name="Tenaillon M.I."/>
            <person name="Lira-Saade R."/>
            <person name="Eguiarte L.E."/>
        </authorList>
    </citation>
    <scope>NUCLEOTIDE SEQUENCE [LARGE SCALE GENOMIC DNA]</scope>
    <source>
        <strain evidence="2">JBR-2021</strain>
    </source>
</reference>
<dbReference type="EMBL" id="JAGKQH010000014">
    <property type="protein sequence ID" value="KAG6582540.1"/>
    <property type="molecule type" value="Genomic_DNA"/>
</dbReference>
<dbReference type="AlphaFoldDB" id="A0AAV6MJW7"/>
<comment type="caution">
    <text evidence="2">The sequence shown here is derived from an EMBL/GenBank/DDBJ whole genome shotgun (WGS) entry which is preliminary data.</text>
</comment>
<dbReference type="PROSITE" id="PS50222">
    <property type="entry name" value="EF_HAND_2"/>
    <property type="match status" value="1"/>
</dbReference>
<dbReference type="GO" id="GO:0005509">
    <property type="term" value="F:calcium ion binding"/>
    <property type="evidence" value="ECO:0007669"/>
    <property type="project" value="InterPro"/>
</dbReference>
<dbReference type="InterPro" id="IPR002048">
    <property type="entry name" value="EF_hand_dom"/>
</dbReference>
<feature type="non-terminal residue" evidence="2">
    <location>
        <position position="1"/>
    </location>
</feature>
<accession>A0AAV6MJW7</accession>
<sequence length="205" mass="23222">MINFDIVAATAEIFIFLCLERRFQLQSGAALRGLGSSIAVRMRKALGRFGGKEWRDEQLRNISDRIFDMIGDKKDKLSFEDLYIATLLVYNDINKRLPISHLDPPTEERFRELIKENDWNQDKKIGRDEFLGFILSLTSDAFISLSHRLILTLVIAPTVAVVTKRSTEGIPVVGSLVQKLPSSAYAFLVTLAAFVFQNSQKPMLK</sequence>
<feature type="domain" description="EF-hand" evidence="1">
    <location>
        <begin position="105"/>
        <end position="140"/>
    </location>
</feature>
<evidence type="ECO:0000313" key="3">
    <source>
        <dbReference type="Proteomes" id="UP000685013"/>
    </source>
</evidence>
<organism evidence="2 3">
    <name type="scientific">Cucurbita argyrosperma subsp. sororia</name>
    <dbReference type="NCBI Taxonomy" id="37648"/>
    <lineage>
        <taxon>Eukaryota</taxon>
        <taxon>Viridiplantae</taxon>
        <taxon>Streptophyta</taxon>
        <taxon>Embryophyta</taxon>
        <taxon>Tracheophyta</taxon>
        <taxon>Spermatophyta</taxon>
        <taxon>Magnoliopsida</taxon>
        <taxon>eudicotyledons</taxon>
        <taxon>Gunneridae</taxon>
        <taxon>Pentapetalae</taxon>
        <taxon>rosids</taxon>
        <taxon>fabids</taxon>
        <taxon>Cucurbitales</taxon>
        <taxon>Cucurbitaceae</taxon>
        <taxon>Cucurbiteae</taxon>
        <taxon>Cucurbita</taxon>
    </lineage>
</organism>
<proteinExistence type="predicted"/>
<evidence type="ECO:0000259" key="1">
    <source>
        <dbReference type="PROSITE" id="PS50222"/>
    </source>
</evidence>
<gene>
    <name evidence="2" type="ORF">SDJN03_22542</name>
</gene>
<dbReference type="Proteomes" id="UP000685013">
    <property type="component" value="Chromosome 14"/>
</dbReference>
<dbReference type="PANTHER" id="PTHR37754">
    <property type="entry name" value="CALCIUM ION-BINDING PROTEIN"/>
    <property type="match status" value="1"/>
</dbReference>
<keyword evidence="3" id="KW-1185">Reference proteome</keyword>
<dbReference type="PANTHER" id="PTHR37754:SF4">
    <property type="entry name" value="EF-HAND DOMAIN-CONTAINING PROTEIN"/>
    <property type="match status" value="1"/>
</dbReference>
<evidence type="ECO:0000313" key="2">
    <source>
        <dbReference type="EMBL" id="KAG6582540.1"/>
    </source>
</evidence>
<name>A0AAV6MJW7_9ROSI</name>
<protein>
    <recommendedName>
        <fullName evidence="1">EF-hand domain-containing protein</fullName>
    </recommendedName>
</protein>